<evidence type="ECO:0000259" key="2">
    <source>
        <dbReference type="Pfam" id="PF13588"/>
    </source>
</evidence>
<accession>A0A1F7IAP7</accession>
<gene>
    <name evidence="3" type="ORF">A3A74_01850</name>
</gene>
<evidence type="ECO:0000313" key="3">
    <source>
        <dbReference type="EMBL" id="OGK40429.1"/>
    </source>
</evidence>
<feature type="domain" description="Type I restriction enzyme R protein N-terminal" evidence="2">
    <location>
        <begin position="71"/>
        <end position="180"/>
    </location>
</feature>
<dbReference type="SUPFAM" id="SSF53335">
    <property type="entry name" value="S-adenosyl-L-methionine-dependent methyltransferases"/>
    <property type="match status" value="1"/>
</dbReference>
<dbReference type="PANTHER" id="PTHR42998">
    <property type="entry name" value="TYPE I RESTRICTION ENZYME HINDVIIP M PROTEIN-RELATED"/>
    <property type="match status" value="1"/>
</dbReference>
<organism evidence="3 4">
    <name type="scientific">Candidatus Roizmanbacteria bacterium RIFCSPLOWO2_01_FULL_35_13</name>
    <dbReference type="NCBI Taxonomy" id="1802055"/>
    <lineage>
        <taxon>Bacteria</taxon>
        <taxon>Candidatus Roizmaniibacteriota</taxon>
    </lineage>
</organism>
<dbReference type="AlphaFoldDB" id="A0A1F7IAP7"/>
<dbReference type="PANTHER" id="PTHR42998:SF1">
    <property type="entry name" value="TYPE I RESTRICTION ENZYME HINDI METHYLASE SUBUNIT"/>
    <property type="match status" value="1"/>
</dbReference>
<dbReference type="Pfam" id="PF13588">
    <property type="entry name" value="HSDR_N_2"/>
    <property type="match status" value="1"/>
</dbReference>
<comment type="caution">
    <text evidence="3">The sequence shown here is derived from an EMBL/GenBank/DDBJ whole genome shotgun (WGS) entry which is preliminary data.</text>
</comment>
<dbReference type="GO" id="GO:0008170">
    <property type="term" value="F:N-methyltransferase activity"/>
    <property type="evidence" value="ECO:0007669"/>
    <property type="project" value="InterPro"/>
</dbReference>
<dbReference type="STRING" id="1802055.A3A74_01850"/>
<dbReference type="InterPro" id="IPR029464">
    <property type="entry name" value="HSDR_N"/>
</dbReference>
<proteinExistence type="predicted"/>
<evidence type="ECO:0000313" key="4">
    <source>
        <dbReference type="Proteomes" id="UP000179270"/>
    </source>
</evidence>
<dbReference type="InterPro" id="IPR003356">
    <property type="entry name" value="DNA_methylase_A-5"/>
</dbReference>
<dbReference type="PRINTS" id="PR00507">
    <property type="entry name" value="N12N6MTFRASE"/>
</dbReference>
<dbReference type="InterPro" id="IPR029063">
    <property type="entry name" value="SAM-dependent_MTases_sf"/>
</dbReference>
<feature type="domain" description="DNA methylase adenine-specific" evidence="1">
    <location>
        <begin position="315"/>
        <end position="649"/>
    </location>
</feature>
<evidence type="ECO:0000259" key="1">
    <source>
        <dbReference type="Pfam" id="PF02384"/>
    </source>
</evidence>
<dbReference type="EMBL" id="MGAF01000033">
    <property type="protein sequence ID" value="OGK40429.1"/>
    <property type="molecule type" value="Genomic_DNA"/>
</dbReference>
<dbReference type="GO" id="GO:0003677">
    <property type="term" value="F:DNA binding"/>
    <property type="evidence" value="ECO:0007669"/>
    <property type="project" value="InterPro"/>
</dbReference>
<protein>
    <submittedName>
        <fullName evidence="3">Uncharacterized protein</fullName>
    </submittedName>
</protein>
<sequence length="652" mass="75743">MPTQKLNKAIEVINKIFKNTSAVFGLKEFEDINLEDVLTITEEEKNRYFIKDLKTGKFRVVFDAVKNIGKPEEIVRQLWLHKLNKYYSYPYDRIDTEKSIHFGREISAKAADIIVYKKDKITPYIIVEVKSPDEKKGIEQLKSYLSAEGSEIGVWSNGKERVILYRPYPKEFQDSLSEIPGADQTIDDLFDIKRSWNTLKPKFDFIFIIKRIEELALAGSGANVFEEIFKLIYAKLYDEKLARERRTNQEVIFKKYQDPEKTYEIINQLFKNAIREWPDTFEPSDRIKLPASRLNICVPFLEDIRLFEIGTGEYEIIDSAFEYLITEVSKGTKGQYFTPRHVIKMCVKMLNPKEDEYIIDPACGSGGFLLHTMYQVWKNFLRTDAAQKNYAGKYLFGIDFDDNMRRISQALMLIAGDGRHHIFKRNSLDATDWQGVEAEDARHSLRPLLRSFDNPSDENENQLTFKNLNFDILMTNPPFAGENPDSQLLRQYQLAKKDGGKLKNNVERHILFIERSLDAVRLGGRLAIVLPQGVFNNTNMEYVRDYLFDKARILAVVGLHGNTFKPHTGTKTSVLFLQKWGEEEILPKDYPIFMAVSKKSGKDSSGDYIYKKDEKGSYVHDGNFRKVLDHDLDEIAEKFISFAKEQKFSFWK</sequence>
<dbReference type="Pfam" id="PF02384">
    <property type="entry name" value="N6_Mtase"/>
    <property type="match status" value="1"/>
</dbReference>
<dbReference type="Gene3D" id="3.40.50.150">
    <property type="entry name" value="Vaccinia Virus protein VP39"/>
    <property type="match status" value="1"/>
</dbReference>
<name>A0A1F7IAP7_9BACT</name>
<dbReference type="Proteomes" id="UP000179270">
    <property type="component" value="Unassembled WGS sequence"/>
</dbReference>
<reference evidence="3 4" key="1">
    <citation type="journal article" date="2016" name="Nat. Commun.">
        <title>Thousands of microbial genomes shed light on interconnected biogeochemical processes in an aquifer system.</title>
        <authorList>
            <person name="Anantharaman K."/>
            <person name="Brown C.T."/>
            <person name="Hug L.A."/>
            <person name="Sharon I."/>
            <person name="Castelle C.J."/>
            <person name="Probst A.J."/>
            <person name="Thomas B.C."/>
            <person name="Singh A."/>
            <person name="Wilkins M.J."/>
            <person name="Karaoz U."/>
            <person name="Brodie E.L."/>
            <person name="Williams K.H."/>
            <person name="Hubbard S.S."/>
            <person name="Banfield J.F."/>
        </authorList>
    </citation>
    <scope>NUCLEOTIDE SEQUENCE [LARGE SCALE GENOMIC DNA]</scope>
</reference>
<dbReference type="InterPro" id="IPR052916">
    <property type="entry name" value="Type-I_RE_MTase_Subunit"/>
</dbReference>